<evidence type="ECO:0000256" key="6">
    <source>
        <dbReference type="ARBA" id="ARBA00022692"/>
    </source>
</evidence>
<dbReference type="Pfam" id="PF00689">
    <property type="entry name" value="Cation_ATPase_C"/>
    <property type="match status" value="1"/>
</dbReference>
<feature type="transmembrane region" description="Helical" evidence="15">
    <location>
        <begin position="244"/>
        <end position="268"/>
    </location>
</feature>
<feature type="transmembrane region" description="Helical" evidence="15">
    <location>
        <begin position="871"/>
        <end position="888"/>
    </location>
</feature>
<evidence type="ECO:0000256" key="4">
    <source>
        <dbReference type="ARBA" id="ARBA00022538"/>
    </source>
</evidence>
<dbReference type="GO" id="GO:0036376">
    <property type="term" value="P:sodium ion export across plasma membrane"/>
    <property type="evidence" value="ECO:0007669"/>
    <property type="project" value="TreeGrafter"/>
</dbReference>
<dbReference type="SFLD" id="SFLDS00003">
    <property type="entry name" value="Haloacid_Dehalogenase"/>
    <property type="match status" value="1"/>
</dbReference>
<protein>
    <recommendedName>
        <fullName evidence="15">Sodium/potassium-transporting ATPase subunit alpha</fullName>
    </recommendedName>
</protein>
<dbReference type="SUPFAM" id="SSF81653">
    <property type="entry name" value="Calcium ATPase, transduction domain A"/>
    <property type="match status" value="1"/>
</dbReference>
<dbReference type="SFLD" id="SFLDF00027">
    <property type="entry name" value="p-type_atpase"/>
    <property type="match status" value="1"/>
</dbReference>
<dbReference type="InterPro" id="IPR050510">
    <property type="entry name" value="Cation_transp_ATPase_P-type"/>
</dbReference>
<dbReference type="PRINTS" id="PR00119">
    <property type="entry name" value="CATATPASE"/>
</dbReference>
<proteinExistence type="inferred from homology"/>
<dbReference type="GO" id="GO:1902600">
    <property type="term" value="P:proton transmembrane transport"/>
    <property type="evidence" value="ECO:0007669"/>
    <property type="project" value="TreeGrafter"/>
</dbReference>
<evidence type="ECO:0000256" key="12">
    <source>
        <dbReference type="ARBA" id="ARBA00022989"/>
    </source>
</evidence>
<keyword evidence="9" id="KW-0460">Magnesium</keyword>
<keyword evidence="4 15" id="KW-0633">Potassium transport</keyword>
<keyword evidence="3 15" id="KW-0813">Transport</keyword>
<dbReference type="NCBIfam" id="TIGR01494">
    <property type="entry name" value="ATPase_P-type"/>
    <property type="match status" value="2"/>
</dbReference>
<dbReference type="GO" id="GO:0016887">
    <property type="term" value="F:ATP hydrolysis activity"/>
    <property type="evidence" value="ECO:0007669"/>
    <property type="project" value="InterPro"/>
</dbReference>
<dbReference type="GO" id="GO:0046872">
    <property type="term" value="F:metal ion binding"/>
    <property type="evidence" value="ECO:0007669"/>
    <property type="project" value="UniProtKB-KW"/>
</dbReference>
<dbReference type="NCBIfam" id="TIGR01106">
    <property type="entry name" value="ATPase-IIC_X-K"/>
    <property type="match status" value="1"/>
</dbReference>
<comment type="similarity">
    <text evidence="2 15">Belongs to the cation transport ATPase (P-type) (TC 3.A.3) family. Type IIC subfamily.</text>
</comment>
<dbReference type="GO" id="GO:0006883">
    <property type="term" value="P:intracellular sodium ion homeostasis"/>
    <property type="evidence" value="ECO:0007669"/>
    <property type="project" value="TreeGrafter"/>
</dbReference>
<dbReference type="InterPro" id="IPR018303">
    <property type="entry name" value="ATPase_P-typ_P_site"/>
</dbReference>
<feature type="transmembrane region" description="Helical" evidence="15">
    <location>
        <begin position="83"/>
        <end position="102"/>
    </location>
</feature>
<feature type="region of interest" description="Disordered" evidence="16">
    <location>
        <begin position="167"/>
        <end position="186"/>
    </location>
</feature>
<dbReference type="InterPro" id="IPR059000">
    <property type="entry name" value="ATPase_P-type_domA"/>
</dbReference>
<accession>A0A668W216</accession>
<dbReference type="InterPro" id="IPR023299">
    <property type="entry name" value="ATPase_P-typ_cyto_dom_N"/>
</dbReference>
<keyword evidence="11" id="KW-1278">Translocase</keyword>
<evidence type="ECO:0000313" key="19">
    <source>
        <dbReference type="Proteomes" id="UP000472276"/>
    </source>
</evidence>
<evidence type="ECO:0000256" key="2">
    <source>
        <dbReference type="ARBA" id="ARBA00006934"/>
    </source>
</evidence>
<keyword evidence="10 15" id="KW-0630">Potassium</keyword>
<dbReference type="GO" id="GO:0005886">
    <property type="term" value="C:plasma membrane"/>
    <property type="evidence" value="ECO:0007669"/>
    <property type="project" value="UniProtKB-SubCell"/>
</dbReference>
<dbReference type="InterPro" id="IPR001757">
    <property type="entry name" value="P_typ_ATPase"/>
</dbReference>
<dbReference type="InterPro" id="IPR005775">
    <property type="entry name" value="P-type_ATPase_IIC"/>
</dbReference>
<evidence type="ECO:0000256" key="5">
    <source>
        <dbReference type="ARBA" id="ARBA00022553"/>
    </source>
</evidence>
<feature type="compositionally biased region" description="Polar residues" evidence="16">
    <location>
        <begin position="167"/>
        <end position="182"/>
    </location>
</feature>
<sequence>MDDLGKRYAVDLRLGLTNARAVENLARDGPNTLTPPPTTPEWVKFCRQLFGGFSILLWIGAILCFLAYSIQVATEEEPPNDNLYLGVVLAAVVIVTGCFSYFQEAKSSRIMDSFKKMVPQQAMVIREGEKMQINADLVVLGDLVEIKGGDRVPADLRVISSSGCKVDNSSLTGESEPQTRSPEFTHENPLETRNICFFSTNCVEGTARGIVIATGDRTVMGRIATLASELEVRQTPISIEIEHFIQIITGVAVFLGVSFFILSLILGYTWLEAVIFLIGIIVANVPEGLLATVTVCLTLTAKRMAKKNCLVKNLEAVETLGSTSTICSDKTGTLTQNRMTVAHMWFDNQIHDADTTEDQTDGVGDTAGDASESALLKCIEVCCGSVRDMRAANPKVAEIPFNSTNKYQLSIHEAEDNPSGHILVMKGAPERILDRCSTIMIQGQEEPMDEMWREAFQSAYLELGGLGERVLGFCHLNLSSSQFPRGFTFDCDDTNFPTMQLCFLGLISMIDPPRAAVPDAVGKCRSAGIKVIMVTGDHPITAKAIAKGVGIISEGNETVEDIAERLNIPLSQVNPRDAKACVVHGSDLKEMSSEYLDDLLRNHTEIVFARTSPQQKLIIVEGCQRQGAIVAVTGDGVNDSPALKKADIGVAMGIAGSDVSKQAADMILLDDNFASIVTGVEEGRLIFDNLKKSIAYTLTSNIPEISPFLLFIIASVPLPLGTVTILCIDLGTDMVPAISLAYETAESDIMKRQPRNPKTDKLVNERLISMAYGQIGMIQALAGFFTYFVILAENGFLPRNLVGIRIDWDDREVNDLEDSFGQQWTYEQRKIVEFTCHTAFFTSIVVVQWADLIICKTRRNSLFQQGMKNRILIFGLFVETALAAFLSYCPGMDVALRMYPLKILWWFCGIPYSLLIFIYDEVRKFILRRQPGGKQLLRENHD</sequence>
<evidence type="ECO:0000256" key="13">
    <source>
        <dbReference type="ARBA" id="ARBA00023065"/>
    </source>
</evidence>
<keyword evidence="15" id="KW-0479">Metal-binding</keyword>
<dbReference type="PRINTS" id="PR00121">
    <property type="entry name" value="NAKATPASE"/>
</dbReference>
<keyword evidence="14 15" id="KW-0472">Membrane</keyword>
<dbReference type="GO" id="GO:1990573">
    <property type="term" value="P:potassium ion import across plasma membrane"/>
    <property type="evidence" value="ECO:0007669"/>
    <property type="project" value="TreeGrafter"/>
</dbReference>
<evidence type="ECO:0000259" key="17">
    <source>
        <dbReference type="SMART" id="SM00831"/>
    </source>
</evidence>
<dbReference type="GO" id="GO:0005524">
    <property type="term" value="F:ATP binding"/>
    <property type="evidence" value="ECO:0007669"/>
    <property type="project" value="UniProtKB-KW"/>
</dbReference>
<dbReference type="InterPro" id="IPR036412">
    <property type="entry name" value="HAD-like_sf"/>
</dbReference>
<dbReference type="Pfam" id="PF00690">
    <property type="entry name" value="Cation_ATPase_N"/>
    <property type="match status" value="1"/>
</dbReference>
<keyword evidence="7 15" id="KW-0547">Nucleotide-binding</keyword>
<evidence type="ECO:0000256" key="8">
    <source>
        <dbReference type="ARBA" id="ARBA00022840"/>
    </source>
</evidence>
<organism evidence="18 19">
    <name type="scientific">Oreochromis aureus</name>
    <name type="common">Israeli tilapia</name>
    <name type="synonym">Chromis aureus</name>
    <dbReference type="NCBI Taxonomy" id="47969"/>
    <lineage>
        <taxon>Eukaryota</taxon>
        <taxon>Metazoa</taxon>
        <taxon>Chordata</taxon>
        <taxon>Craniata</taxon>
        <taxon>Vertebrata</taxon>
        <taxon>Euteleostomi</taxon>
        <taxon>Actinopterygii</taxon>
        <taxon>Neopterygii</taxon>
        <taxon>Teleostei</taxon>
        <taxon>Neoteleostei</taxon>
        <taxon>Acanthomorphata</taxon>
        <taxon>Ovalentaria</taxon>
        <taxon>Cichlomorphae</taxon>
        <taxon>Cichliformes</taxon>
        <taxon>Cichlidae</taxon>
        <taxon>African cichlids</taxon>
        <taxon>Pseudocrenilabrinae</taxon>
        <taxon>Oreochromini</taxon>
        <taxon>Oreochromis</taxon>
    </lineage>
</organism>
<keyword evidence="19" id="KW-1185">Reference proteome</keyword>
<dbReference type="InterPro" id="IPR004014">
    <property type="entry name" value="ATPase_P-typ_cation-transptr_N"/>
</dbReference>
<dbReference type="GO" id="GO:0005391">
    <property type="term" value="F:P-type sodium:potassium-exchanging transporter activity"/>
    <property type="evidence" value="ECO:0007669"/>
    <property type="project" value="TreeGrafter"/>
</dbReference>
<feature type="transmembrane region" description="Helical" evidence="15">
    <location>
        <begin position="274"/>
        <end position="297"/>
    </location>
</feature>
<keyword evidence="5" id="KW-0597">Phosphoprotein</keyword>
<dbReference type="InterPro" id="IPR006068">
    <property type="entry name" value="ATPase_P-typ_cation-transptr_C"/>
</dbReference>
<dbReference type="Gene3D" id="1.20.1110.10">
    <property type="entry name" value="Calcium-transporting ATPase, transmembrane domain"/>
    <property type="match status" value="3"/>
</dbReference>
<dbReference type="InterPro" id="IPR044492">
    <property type="entry name" value="P_typ_ATPase_HD_dom"/>
</dbReference>
<dbReference type="GO" id="GO:0030007">
    <property type="term" value="P:intracellular potassium ion homeostasis"/>
    <property type="evidence" value="ECO:0007669"/>
    <property type="project" value="TreeGrafter"/>
</dbReference>
<evidence type="ECO:0000256" key="1">
    <source>
        <dbReference type="ARBA" id="ARBA00004141"/>
    </source>
</evidence>
<dbReference type="Ensembl" id="ENSOABT00000058140.2">
    <property type="protein sequence ID" value="ENSOABP00000056712.2"/>
    <property type="gene ID" value="ENSOABG00000024974.2"/>
</dbReference>
<dbReference type="Pfam" id="PF00122">
    <property type="entry name" value="E1-E2_ATPase"/>
    <property type="match status" value="1"/>
</dbReference>
<evidence type="ECO:0000256" key="15">
    <source>
        <dbReference type="RuleBase" id="RU362084"/>
    </source>
</evidence>
<comment type="caution">
    <text evidence="15">Lacks conserved residue(s) required for the propagation of feature annotation.</text>
</comment>
<evidence type="ECO:0000256" key="11">
    <source>
        <dbReference type="ARBA" id="ARBA00022967"/>
    </source>
</evidence>
<feature type="transmembrane region" description="Helical" evidence="15">
    <location>
        <begin position="49"/>
        <end position="71"/>
    </location>
</feature>
<dbReference type="AlphaFoldDB" id="A0A668W216"/>
<dbReference type="PROSITE" id="PS00154">
    <property type="entry name" value="ATPASE_E1_E2"/>
    <property type="match status" value="1"/>
</dbReference>
<dbReference type="PANTHER" id="PTHR43294">
    <property type="entry name" value="SODIUM/POTASSIUM-TRANSPORTING ATPASE SUBUNIT ALPHA"/>
    <property type="match status" value="1"/>
</dbReference>
<evidence type="ECO:0000256" key="7">
    <source>
        <dbReference type="ARBA" id="ARBA00022741"/>
    </source>
</evidence>
<feature type="domain" description="Cation-transporting P-type ATPase N-terminal" evidence="17">
    <location>
        <begin position="1"/>
        <end position="69"/>
    </location>
</feature>
<dbReference type="InterPro" id="IPR008250">
    <property type="entry name" value="ATPase_P-typ_transduc_dom_A_sf"/>
</dbReference>
<keyword evidence="8 15" id="KW-0067">ATP-binding</keyword>
<dbReference type="SUPFAM" id="SSF81665">
    <property type="entry name" value="Calcium ATPase, transmembrane domain M"/>
    <property type="match status" value="1"/>
</dbReference>
<dbReference type="SFLD" id="SFLDG00002">
    <property type="entry name" value="C1.7:_P-type_atpase_like"/>
    <property type="match status" value="1"/>
</dbReference>
<dbReference type="Proteomes" id="UP000472276">
    <property type="component" value="Unassembled WGS sequence"/>
</dbReference>
<evidence type="ECO:0000313" key="18">
    <source>
        <dbReference type="Ensembl" id="ENSOABP00000056712.2"/>
    </source>
</evidence>
<keyword evidence="12 15" id="KW-1133">Transmembrane helix</keyword>
<dbReference type="Gene3D" id="3.40.1110.10">
    <property type="entry name" value="Calcium-transporting ATPase, cytoplasmic domain N"/>
    <property type="match status" value="1"/>
</dbReference>
<comment type="subcellular location">
    <subcellularLocation>
        <location evidence="15">Cell membrane</location>
        <topology evidence="15">Multi-pass membrane protein</topology>
    </subcellularLocation>
    <subcellularLocation>
        <location evidence="1">Membrane</location>
        <topology evidence="1">Multi-pass membrane protein</topology>
    </subcellularLocation>
</comment>
<name>A0A668W216_OREAU</name>
<dbReference type="SUPFAM" id="SSF56784">
    <property type="entry name" value="HAD-like"/>
    <property type="match status" value="1"/>
</dbReference>
<dbReference type="CDD" id="cd02608">
    <property type="entry name" value="P-type_ATPase_Na-K_like"/>
    <property type="match status" value="1"/>
</dbReference>
<reference evidence="18" key="2">
    <citation type="submission" date="2025-09" db="UniProtKB">
        <authorList>
            <consortium name="Ensembl"/>
        </authorList>
    </citation>
    <scope>IDENTIFICATION</scope>
</reference>
<dbReference type="SMART" id="SM00831">
    <property type="entry name" value="Cation_ATPase_N"/>
    <property type="match status" value="1"/>
</dbReference>
<feature type="transmembrane region" description="Helical" evidence="15">
    <location>
        <begin position="771"/>
        <end position="792"/>
    </location>
</feature>
<evidence type="ECO:0000256" key="14">
    <source>
        <dbReference type="ARBA" id="ARBA00023136"/>
    </source>
</evidence>
<keyword evidence="6 15" id="KW-0812">Transmembrane</keyword>
<evidence type="ECO:0000256" key="3">
    <source>
        <dbReference type="ARBA" id="ARBA00022448"/>
    </source>
</evidence>
<dbReference type="Pfam" id="PF13246">
    <property type="entry name" value="Cation_ATPase"/>
    <property type="match status" value="1"/>
</dbReference>
<evidence type="ECO:0000256" key="9">
    <source>
        <dbReference type="ARBA" id="ARBA00022842"/>
    </source>
</evidence>
<gene>
    <name evidence="18" type="primary">atp1a2a</name>
</gene>
<feature type="transmembrane region" description="Helical" evidence="15">
    <location>
        <begin position="903"/>
        <end position="919"/>
    </location>
</feature>
<evidence type="ECO:0000256" key="16">
    <source>
        <dbReference type="SAM" id="MobiDB-lite"/>
    </source>
</evidence>
<evidence type="ECO:0000256" key="10">
    <source>
        <dbReference type="ARBA" id="ARBA00022958"/>
    </source>
</evidence>
<keyword evidence="13 15" id="KW-0406">Ion transport</keyword>
<dbReference type="PANTHER" id="PTHR43294:SF22">
    <property type="entry name" value="SODIUM_POTASSIUM-TRANSPORTING ATPASE SUBUNIT ALPHA"/>
    <property type="match status" value="1"/>
</dbReference>
<dbReference type="InterPro" id="IPR023298">
    <property type="entry name" value="ATPase_P-typ_TM_dom_sf"/>
</dbReference>
<reference evidence="18" key="1">
    <citation type="submission" date="2025-08" db="UniProtKB">
        <authorList>
            <consortium name="Ensembl"/>
        </authorList>
    </citation>
    <scope>IDENTIFICATION</scope>
</reference>